<dbReference type="InterPro" id="IPR029058">
    <property type="entry name" value="AB_hydrolase_fold"/>
</dbReference>
<dbReference type="RefSeq" id="WP_147913313.1">
    <property type="nucleotide sequence ID" value="NZ_JBHUEJ010000007.1"/>
</dbReference>
<feature type="signal peptide" evidence="4">
    <location>
        <begin position="1"/>
        <end position="18"/>
    </location>
</feature>
<evidence type="ECO:0000259" key="5">
    <source>
        <dbReference type="Pfam" id="PF00561"/>
    </source>
</evidence>
<evidence type="ECO:0000256" key="1">
    <source>
        <dbReference type="ARBA" id="ARBA00010088"/>
    </source>
</evidence>
<name>A0ABW4KPW6_9BURK</name>
<evidence type="ECO:0000256" key="2">
    <source>
        <dbReference type="ARBA" id="ARBA00022729"/>
    </source>
</evidence>
<feature type="domain" description="AB hydrolase-1" evidence="5">
    <location>
        <begin position="116"/>
        <end position="301"/>
    </location>
</feature>
<protein>
    <submittedName>
        <fullName evidence="7">Alpha/beta hydrolase</fullName>
    </submittedName>
</protein>
<evidence type="ECO:0000259" key="6">
    <source>
        <dbReference type="Pfam" id="PF08386"/>
    </source>
</evidence>
<accession>A0ABW4KPW6</accession>
<keyword evidence="2 4" id="KW-0732">Signal</keyword>
<comment type="similarity">
    <text evidence="1">Belongs to the peptidase S33 family.</text>
</comment>
<dbReference type="Proteomes" id="UP001597304">
    <property type="component" value="Unassembled WGS sequence"/>
</dbReference>
<dbReference type="PANTHER" id="PTHR43248:SF29">
    <property type="entry name" value="TRIPEPTIDYL AMINOPEPTIDASE"/>
    <property type="match status" value="1"/>
</dbReference>
<dbReference type="Gene3D" id="3.40.50.1820">
    <property type="entry name" value="alpha/beta hydrolase"/>
    <property type="match status" value="1"/>
</dbReference>
<comment type="caution">
    <text evidence="7">The sequence shown here is derived from an EMBL/GenBank/DDBJ whole genome shotgun (WGS) entry which is preliminary data.</text>
</comment>
<feature type="chain" id="PRO_5045339891" evidence="4">
    <location>
        <begin position="19"/>
        <end position="589"/>
    </location>
</feature>
<dbReference type="PROSITE" id="PS51257">
    <property type="entry name" value="PROKAR_LIPOPROTEIN"/>
    <property type="match status" value="1"/>
</dbReference>
<gene>
    <name evidence="7" type="ORF">ACFSF0_02775</name>
</gene>
<dbReference type="Pfam" id="PF08386">
    <property type="entry name" value="Abhydrolase_4"/>
    <property type="match status" value="1"/>
</dbReference>
<evidence type="ECO:0000256" key="3">
    <source>
        <dbReference type="ARBA" id="ARBA00022801"/>
    </source>
</evidence>
<dbReference type="PANTHER" id="PTHR43248">
    <property type="entry name" value="2-SUCCINYL-6-HYDROXY-2,4-CYCLOHEXADIENE-1-CARBOXYLATE SYNTHASE"/>
    <property type="match status" value="1"/>
</dbReference>
<dbReference type="InterPro" id="IPR051601">
    <property type="entry name" value="Serine_prot/Carboxylest_S33"/>
</dbReference>
<dbReference type="Pfam" id="PF00561">
    <property type="entry name" value="Abhydrolase_1"/>
    <property type="match status" value="1"/>
</dbReference>
<evidence type="ECO:0000256" key="4">
    <source>
        <dbReference type="SAM" id="SignalP"/>
    </source>
</evidence>
<keyword evidence="3 7" id="KW-0378">Hydrolase</keyword>
<feature type="domain" description="Peptidase S33 tripeptidyl aminopeptidase-like C-terminal" evidence="6">
    <location>
        <begin position="463"/>
        <end position="556"/>
    </location>
</feature>
<evidence type="ECO:0000313" key="8">
    <source>
        <dbReference type="Proteomes" id="UP001597304"/>
    </source>
</evidence>
<dbReference type="InterPro" id="IPR013595">
    <property type="entry name" value="Pept_S33_TAP-like_C"/>
</dbReference>
<dbReference type="EMBL" id="JBHUEJ010000007">
    <property type="protein sequence ID" value="MFD1709518.1"/>
    <property type="molecule type" value="Genomic_DNA"/>
</dbReference>
<dbReference type="SUPFAM" id="SSF53474">
    <property type="entry name" value="alpha/beta-Hydrolases"/>
    <property type="match status" value="1"/>
</dbReference>
<reference evidence="8" key="1">
    <citation type="journal article" date="2019" name="Int. J. Syst. Evol. Microbiol.">
        <title>The Global Catalogue of Microorganisms (GCM) 10K type strain sequencing project: providing services to taxonomists for standard genome sequencing and annotation.</title>
        <authorList>
            <consortium name="The Broad Institute Genomics Platform"/>
            <consortium name="The Broad Institute Genome Sequencing Center for Infectious Disease"/>
            <person name="Wu L."/>
            <person name="Ma J."/>
        </authorList>
    </citation>
    <scope>NUCLEOTIDE SEQUENCE [LARGE SCALE GENOMIC DNA]</scope>
    <source>
        <strain evidence="8">LMG 29247</strain>
    </source>
</reference>
<sequence length="589" mass="62790">MKHLLAPLRLTLALTAGALLVACGGGNDHNGAPLPDPLASYRTQTLQWSACAEDALGESFVPMMQAVLAQYGERLRCSLMRAPLDWQYPARGDIVVAVSRLATARPEARRGALLTNPGGPGADGMLVGSLKLADGLARSAAASADGTASAQQGVLDAYDLVGFAPRGTGLGTRLECKSSAPAQAVDWSAADWDTPENLSRAAANDRLAAEACLQQPLAPHVHSEANARDMDLLRGLLGEDKLNFVGYSYGSWLGAWYAGLFPDKVGRMVLDGVVDFTSSFEQVMVLQAPARQRLFDEVLAPYAARHPAHFQLGDSAAAVRGVMPALSPRVQAVLSQQLADVVYAADDADVLLSFVAAAQGLDQVLHRTVPEQSDAVEQALEAQVFAAQNGTRDAVLRMYAKTLYQRYRATWVLPSTGNAGLSPFLSVYWATLCNDTAATTDAAAWAHTLRGIAQQAPMFFADNARNVCATWGGPHVQKPALAPLQSMDLLFVQAQYDGATPAEGADRFFAQLPQARRVSVQGSYQHGVYPYNDRCVDPLVSRYLLGQTPTARDTACATQALPQDRATAADEPSAKALALRALARLGRIH</sequence>
<proteinExistence type="inferred from homology"/>
<keyword evidence="8" id="KW-1185">Reference proteome</keyword>
<dbReference type="GO" id="GO:0016787">
    <property type="term" value="F:hydrolase activity"/>
    <property type="evidence" value="ECO:0007669"/>
    <property type="project" value="UniProtKB-KW"/>
</dbReference>
<evidence type="ECO:0000313" key="7">
    <source>
        <dbReference type="EMBL" id="MFD1709518.1"/>
    </source>
</evidence>
<dbReference type="InterPro" id="IPR000073">
    <property type="entry name" value="AB_hydrolase_1"/>
</dbReference>
<organism evidence="7 8">
    <name type="scientific">Ottowia flava</name>
    <dbReference type="NCBI Taxonomy" id="2675430"/>
    <lineage>
        <taxon>Bacteria</taxon>
        <taxon>Pseudomonadati</taxon>
        <taxon>Pseudomonadota</taxon>
        <taxon>Betaproteobacteria</taxon>
        <taxon>Burkholderiales</taxon>
        <taxon>Comamonadaceae</taxon>
        <taxon>Ottowia</taxon>
    </lineage>
</organism>